<proteinExistence type="predicted"/>
<dbReference type="AlphaFoldDB" id="A0AAP0C540"/>
<dbReference type="EMBL" id="JBCNJP010002608">
    <property type="protein sequence ID" value="KAK9050269.1"/>
    <property type="molecule type" value="Genomic_DNA"/>
</dbReference>
<dbReference type="FunFam" id="3.40.50.10140:FF:000007">
    <property type="entry name" value="Disease resistance protein (TIR-NBS-LRR class)"/>
    <property type="match status" value="1"/>
</dbReference>
<dbReference type="Gene3D" id="3.80.10.10">
    <property type="entry name" value="Ribonuclease Inhibitor"/>
    <property type="match status" value="2"/>
</dbReference>
<evidence type="ECO:0000313" key="5">
    <source>
        <dbReference type="EMBL" id="KAK9050269.1"/>
    </source>
</evidence>
<accession>A0AAP0C540</accession>
<organism evidence="5 6">
    <name type="scientific">Deinandra increscens subsp. villosa</name>
    <dbReference type="NCBI Taxonomy" id="3103831"/>
    <lineage>
        <taxon>Eukaryota</taxon>
        <taxon>Viridiplantae</taxon>
        <taxon>Streptophyta</taxon>
        <taxon>Embryophyta</taxon>
        <taxon>Tracheophyta</taxon>
        <taxon>Spermatophyta</taxon>
        <taxon>Magnoliopsida</taxon>
        <taxon>eudicotyledons</taxon>
        <taxon>Gunneridae</taxon>
        <taxon>Pentapetalae</taxon>
        <taxon>asterids</taxon>
        <taxon>campanulids</taxon>
        <taxon>Asterales</taxon>
        <taxon>Asteraceae</taxon>
        <taxon>Asteroideae</taxon>
        <taxon>Heliantheae alliance</taxon>
        <taxon>Madieae</taxon>
        <taxon>Madiinae</taxon>
        <taxon>Deinandra</taxon>
    </lineage>
</organism>
<dbReference type="PRINTS" id="PR00364">
    <property type="entry name" value="DISEASERSIST"/>
</dbReference>
<dbReference type="InterPro" id="IPR002182">
    <property type="entry name" value="NB-ARC"/>
</dbReference>
<evidence type="ECO:0000313" key="6">
    <source>
        <dbReference type="Proteomes" id="UP001408789"/>
    </source>
</evidence>
<keyword evidence="2" id="KW-0677">Repeat</keyword>
<keyword evidence="1" id="KW-0433">Leucine-rich repeat</keyword>
<dbReference type="InterPro" id="IPR032675">
    <property type="entry name" value="LRR_dom_sf"/>
</dbReference>
<dbReference type="Gene3D" id="1.10.8.430">
    <property type="entry name" value="Helical domain of apoptotic protease-activating factors"/>
    <property type="match status" value="1"/>
</dbReference>
<evidence type="ECO:0000256" key="2">
    <source>
        <dbReference type="ARBA" id="ARBA00022737"/>
    </source>
</evidence>
<sequence length="1158" mass="130808">MAVLNEVFPGCSSFSPSAQNRNHTYDVFLSFRGTDTRNRFTDHLYNALLDADINTFLDDEDIETGDSLKPELESAIQSSRASIIVLSENYASSTWCLDELVLILEQKRAFNQIVIPIFYHVEPTDVGKQQSSFGEAMEKHKRRMETEKRSGFAQKMESWKRALTEVADLKGKDVKGRKETEFIEEVVTDIHRRFGVLLSDTLPRLIGMDGYIKSITSWLTDMSWHTVNILTVVGMGGIGKTSLAKYVFLLHSSKFYGSSFVEGIGTRCNEQFNGLLDLQKQLHRDISGKDLLQVNDVSMYTAKIEKVLARKMVFIVLDDIGSLDQLDALLGSKGLHPGSKVIITTKDASLTKMCALFNPQLQPKHKMVMLNGLNGSESLELLCIHAFQSQKPREGYKEVSKKLVMYCDGHPLALEVLGKSLHKQDVAYWEDCIQGLQKEPQPAVKYSLQTGIDSLPSKNDKELFMHIACFFVGEDKDLTETILDACEINTRSGITVLIDRCLLSIEQNNKLAMHSLIQEMGRYLVRQESRNKPSMRRRLWCHNDSFDVLKKEKGTGSLLGLALDMRMLDKKESHGSLELKTGSLSKMHNLMLLQLNFVQLSGSFKNFPRQLRWLCMHGFPLKSITIDVPMEYLVALDISYSNIESFDVLDIKSQPPTKRQKLVGSWSKDKQLLGSLKILDLSFCEQLHSLGGFPELPALERLTVRNCISLIEVSESVEQCVDLVHFDLRYCYKLKRLPTSVGKLNKLRTLFLDGCDLGQSAIMSSPDIGINSQISSVAIVEAIPSDWKFFSTSLSRSLVTLSLANNKLCSESFPLDFSCLPVLQELCLDNNPIVSMPSCVRSLRRLEKLSMNHCHEDCNTWLRKITFDPEMSPRTLCGASKILSPWSFEIDGMVKIQPIAGVDGKVLQSLGWSNLEFIRERRLRTYAFSGSQESQTQMYYEFGIFSTFYEGKGMPDWISHTSKGPSISFTIPSSPEKLQGLNFCYLETHPDPFFEVPVIKISNITKNQTWIYHHRIEGVKLGGKCLSWLSHWMFGPNEMRGGDHITIIVAPRTDGMIEEEEDALAYCGSWDESGDQIIAGFCQLTMECGISLVYDEDGKIEEDEEDVLGYYKLWNHIIGGDLSAFQSTTGEYILDNRTFMQNISKTYSRSHSFTAGCP</sequence>
<dbReference type="PANTHER" id="PTHR11017">
    <property type="entry name" value="LEUCINE-RICH REPEAT-CONTAINING PROTEIN"/>
    <property type="match status" value="1"/>
</dbReference>
<dbReference type="GO" id="GO:0006952">
    <property type="term" value="P:defense response"/>
    <property type="evidence" value="ECO:0007669"/>
    <property type="project" value="InterPro"/>
</dbReference>
<dbReference type="PROSITE" id="PS50104">
    <property type="entry name" value="TIR"/>
    <property type="match status" value="1"/>
</dbReference>
<dbReference type="GO" id="GO:0007165">
    <property type="term" value="P:signal transduction"/>
    <property type="evidence" value="ECO:0007669"/>
    <property type="project" value="InterPro"/>
</dbReference>
<dbReference type="SUPFAM" id="SSF52058">
    <property type="entry name" value="L domain-like"/>
    <property type="match status" value="1"/>
</dbReference>
<keyword evidence="3" id="KW-0520">NAD</keyword>
<dbReference type="InterPro" id="IPR000157">
    <property type="entry name" value="TIR_dom"/>
</dbReference>
<dbReference type="GO" id="GO:0043531">
    <property type="term" value="F:ADP binding"/>
    <property type="evidence" value="ECO:0007669"/>
    <property type="project" value="InterPro"/>
</dbReference>
<dbReference type="Gene3D" id="3.40.50.10140">
    <property type="entry name" value="Toll/interleukin-1 receptor homology (TIR) domain"/>
    <property type="match status" value="1"/>
</dbReference>
<dbReference type="InterPro" id="IPR042197">
    <property type="entry name" value="Apaf_helical"/>
</dbReference>
<evidence type="ECO:0000256" key="1">
    <source>
        <dbReference type="ARBA" id="ARBA00022614"/>
    </source>
</evidence>
<reference evidence="5 6" key="1">
    <citation type="submission" date="2024-04" db="EMBL/GenBank/DDBJ databases">
        <title>The reference genome of an endangered Asteraceae, Deinandra increscens subsp. villosa, native to the Central Coast of California.</title>
        <authorList>
            <person name="Guilliams M."/>
            <person name="Hasenstab-Lehman K."/>
            <person name="Meyer R."/>
            <person name="Mcevoy S."/>
        </authorList>
    </citation>
    <scope>NUCLEOTIDE SEQUENCE [LARGE SCALE GENOMIC DNA]</scope>
    <source>
        <tissue evidence="5">Leaf</tissue>
    </source>
</reference>
<gene>
    <name evidence="5" type="ORF">SSX86_030761</name>
</gene>
<dbReference type="Proteomes" id="UP001408789">
    <property type="component" value="Unassembled WGS sequence"/>
</dbReference>
<dbReference type="Pfam" id="PF23282">
    <property type="entry name" value="WHD_ROQ1"/>
    <property type="match status" value="1"/>
</dbReference>
<comment type="caution">
    <text evidence="5">The sequence shown here is derived from an EMBL/GenBank/DDBJ whole genome shotgun (WGS) entry which is preliminary data.</text>
</comment>
<dbReference type="InterPro" id="IPR058192">
    <property type="entry name" value="WHD_ROQ1-like"/>
</dbReference>
<dbReference type="InterPro" id="IPR044974">
    <property type="entry name" value="Disease_R_plants"/>
</dbReference>
<protein>
    <recommendedName>
        <fullName evidence="4">TIR domain-containing protein</fullName>
    </recommendedName>
</protein>
<dbReference type="SMART" id="SM00255">
    <property type="entry name" value="TIR"/>
    <property type="match status" value="1"/>
</dbReference>
<dbReference type="SUPFAM" id="SSF52540">
    <property type="entry name" value="P-loop containing nucleoside triphosphate hydrolases"/>
    <property type="match status" value="1"/>
</dbReference>
<evidence type="ECO:0000259" key="4">
    <source>
        <dbReference type="PROSITE" id="PS50104"/>
    </source>
</evidence>
<dbReference type="InterPro" id="IPR035897">
    <property type="entry name" value="Toll_tir_struct_dom_sf"/>
</dbReference>
<name>A0AAP0C540_9ASTR</name>
<dbReference type="PANTHER" id="PTHR11017:SF313">
    <property type="entry name" value="TIR DOMAIN, P-LOOP CONTAINING NUCLEOSIDE TRIPHOSPHATE HYDROLASE"/>
    <property type="match status" value="1"/>
</dbReference>
<dbReference type="InterPro" id="IPR027417">
    <property type="entry name" value="P-loop_NTPase"/>
</dbReference>
<keyword evidence="6" id="KW-1185">Reference proteome</keyword>
<dbReference type="Pfam" id="PF00931">
    <property type="entry name" value="NB-ARC"/>
    <property type="match status" value="1"/>
</dbReference>
<dbReference type="Gene3D" id="3.40.50.300">
    <property type="entry name" value="P-loop containing nucleotide triphosphate hydrolases"/>
    <property type="match status" value="1"/>
</dbReference>
<dbReference type="Pfam" id="PF01582">
    <property type="entry name" value="TIR"/>
    <property type="match status" value="1"/>
</dbReference>
<feature type="domain" description="TIR" evidence="4">
    <location>
        <begin position="23"/>
        <end position="194"/>
    </location>
</feature>
<evidence type="ECO:0000256" key="3">
    <source>
        <dbReference type="ARBA" id="ARBA00023027"/>
    </source>
</evidence>
<dbReference type="SUPFAM" id="SSF52200">
    <property type="entry name" value="Toll/Interleukin receptor TIR domain"/>
    <property type="match status" value="1"/>
</dbReference>